<dbReference type="InterPro" id="IPR000524">
    <property type="entry name" value="Tscrpt_reg_HTH_GntR"/>
</dbReference>
<name>A0A6J4KI27_9ACTN</name>
<dbReference type="GO" id="GO:0003700">
    <property type="term" value="F:DNA-binding transcription factor activity"/>
    <property type="evidence" value="ECO:0007669"/>
    <property type="project" value="InterPro"/>
</dbReference>
<dbReference type="SUPFAM" id="SSF48008">
    <property type="entry name" value="GntR ligand-binding domain-like"/>
    <property type="match status" value="1"/>
</dbReference>
<dbReference type="Gene3D" id="1.20.120.530">
    <property type="entry name" value="GntR ligand-binding domain-like"/>
    <property type="match status" value="1"/>
</dbReference>
<evidence type="ECO:0000256" key="1">
    <source>
        <dbReference type="ARBA" id="ARBA00023015"/>
    </source>
</evidence>
<dbReference type="PANTHER" id="PTHR43537:SF24">
    <property type="entry name" value="GLUCONATE OPERON TRANSCRIPTIONAL REPRESSOR"/>
    <property type="match status" value="1"/>
</dbReference>
<protein>
    <submittedName>
        <fullName evidence="6">Transcriptional regulator, GntR family, in hypothetical Actinobacterial gene cluster</fullName>
    </submittedName>
</protein>
<dbReference type="SMART" id="SM00345">
    <property type="entry name" value="HTH_GNTR"/>
    <property type="match status" value="1"/>
</dbReference>
<evidence type="ECO:0000256" key="4">
    <source>
        <dbReference type="SAM" id="MobiDB-lite"/>
    </source>
</evidence>
<dbReference type="SMART" id="SM00895">
    <property type="entry name" value="FCD"/>
    <property type="match status" value="1"/>
</dbReference>
<dbReference type="AlphaFoldDB" id="A0A6J4KI27"/>
<evidence type="ECO:0000259" key="5">
    <source>
        <dbReference type="PROSITE" id="PS50949"/>
    </source>
</evidence>
<dbReference type="PROSITE" id="PS50949">
    <property type="entry name" value="HTH_GNTR"/>
    <property type="match status" value="1"/>
</dbReference>
<dbReference type="GO" id="GO:0003677">
    <property type="term" value="F:DNA binding"/>
    <property type="evidence" value="ECO:0007669"/>
    <property type="project" value="UniProtKB-KW"/>
</dbReference>
<evidence type="ECO:0000256" key="2">
    <source>
        <dbReference type="ARBA" id="ARBA00023125"/>
    </source>
</evidence>
<dbReference type="CDD" id="cd07377">
    <property type="entry name" value="WHTH_GntR"/>
    <property type="match status" value="1"/>
</dbReference>
<feature type="domain" description="HTH gntR-type" evidence="5">
    <location>
        <begin position="22"/>
        <end position="92"/>
    </location>
</feature>
<dbReference type="Pfam" id="PF07729">
    <property type="entry name" value="FCD"/>
    <property type="match status" value="1"/>
</dbReference>
<dbReference type="Pfam" id="PF00392">
    <property type="entry name" value="GntR"/>
    <property type="match status" value="1"/>
</dbReference>
<dbReference type="InterPro" id="IPR011711">
    <property type="entry name" value="GntR_C"/>
</dbReference>
<sequence length="245" mass="25659">MSEEQEAGPGLAAVVLGAVRGRHAFEDCVERLGTAIRLGVYPHGSALPPERELAVALGVSRATLREAIAALRAAGMVRTTRGRGGGTVVLHEPPTPGQGGRARLRGRREELLDDLVFRRVVEPGAVQVAAGRNLGVAERTLVVDSLAGVSAAGDPAEHRQADSRLHLALATVTGSARLVEAVTAVQAGLHDMLVAIPVLRVNIEHSGAQHEAIVAAVLEGDGARARREMERHCDDTAALLRGLLD</sequence>
<evidence type="ECO:0000313" key="6">
    <source>
        <dbReference type="EMBL" id="CAA9305716.1"/>
    </source>
</evidence>
<dbReference type="InterPro" id="IPR036390">
    <property type="entry name" value="WH_DNA-bd_sf"/>
</dbReference>
<dbReference type="Gene3D" id="1.10.10.10">
    <property type="entry name" value="Winged helix-like DNA-binding domain superfamily/Winged helix DNA-binding domain"/>
    <property type="match status" value="1"/>
</dbReference>
<dbReference type="InterPro" id="IPR036388">
    <property type="entry name" value="WH-like_DNA-bd_sf"/>
</dbReference>
<evidence type="ECO:0000256" key="3">
    <source>
        <dbReference type="ARBA" id="ARBA00023163"/>
    </source>
</evidence>
<dbReference type="SUPFAM" id="SSF46785">
    <property type="entry name" value="Winged helix' DNA-binding domain"/>
    <property type="match status" value="1"/>
</dbReference>
<gene>
    <name evidence="6" type="ORF">AVDCRST_MAG48-1685</name>
</gene>
<dbReference type="EMBL" id="CADCTS010000244">
    <property type="protein sequence ID" value="CAA9305716.1"/>
    <property type="molecule type" value="Genomic_DNA"/>
</dbReference>
<organism evidence="6">
    <name type="scientific">uncultured Friedmanniella sp</name>
    <dbReference type="NCBI Taxonomy" id="335381"/>
    <lineage>
        <taxon>Bacteria</taxon>
        <taxon>Bacillati</taxon>
        <taxon>Actinomycetota</taxon>
        <taxon>Actinomycetes</taxon>
        <taxon>Propionibacteriales</taxon>
        <taxon>Nocardioidaceae</taxon>
        <taxon>Friedmanniella</taxon>
        <taxon>environmental samples</taxon>
    </lineage>
</organism>
<keyword evidence="1" id="KW-0805">Transcription regulation</keyword>
<dbReference type="PANTHER" id="PTHR43537">
    <property type="entry name" value="TRANSCRIPTIONAL REGULATOR, GNTR FAMILY"/>
    <property type="match status" value="1"/>
</dbReference>
<keyword evidence="2" id="KW-0238">DNA-binding</keyword>
<dbReference type="InterPro" id="IPR008920">
    <property type="entry name" value="TF_FadR/GntR_C"/>
</dbReference>
<feature type="region of interest" description="Disordered" evidence="4">
    <location>
        <begin position="82"/>
        <end position="102"/>
    </location>
</feature>
<dbReference type="PRINTS" id="PR00035">
    <property type="entry name" value="HTHGNTR"/>
</dbReference>
<keyword evidence="3" id="KW-0804">Transcription</keyword>
<accession>A0A6J4KI27</accession>
<reference evidence="6" key="1">
    <citation type="submission" date="2020-02" db="EMBL/GenBank/DDBJ databases">
        <authorList>
            <person name="Meier V. D."/>
        </authorList>
    </citation>
    <scope>NUCLEOTIDE SEQUENCE</scope>
    <source>
        <strain evidence="6">AVDCRST_MAG48</strain>
    </source>
</reference>
<proteinExistence type="predicted"/>